<dbReference type="RefSeq" id="WP_337703178.1">
    <property type="nucleotide sequence ID" value="NZ_JBBEGM010000004.1"/>
</dbReference>
<evidence type="ECO:0000313" key="6">
    <source>
        <dbReference type="Proteomes" id="UP001369736"/>
    </source>
</evidence>
<evidence type="ECO:0000256" key="4">
    <source>
        <dbReference type="ARBA" id="ARBA00022723"/>
    </source>
</evidence>
<dbReference type="Gene3D" id="3.40.1390.30">
    <property type="entry name" value="NIF3 (NGG1p interacting factor 3)-like"/>
    <property type="match status" value="2"/>
</dbReference>
<evidence type="ECO:0000256" key="2">
    <source>
        <dbReference type="ARBA" id="ARBA00011643"/>
    </source>
</evidence>
<dbReference type="NCBIfam" id="TIGR00486">
    <property type="entry name" value="YbgI_SA1388"/>
    <property type="match status" value="1"/>
</dbReference>
<gene>
    <name evidence="5" type="ORF">WCD58_12375</name>
</gene>
<name>A0ABU8M515_9PSEU</name>
<comment type="similarity">
    <text evidence="1">Belongs to the GTP cyclohydrolase I type 2/NIF3 family.</text>
</comment>
<dbReference type="InterPro" id="IPR002678">
    <property type="entry name" value="DUF34/NIF3"/>
</dbReference>
<sequence length="278" mass="28617">MTPARPVTVADAVAALEAAYPPALAQDWDAVGLTVGDPAAPVRRVLIAVDPLPEVVEEAISDEADLLVTHHPLLLRGVHAVATTAPKGSAIHRLIRGGVALFTAHTNADAADPGVSDALADALGVTVERPLAPEGDGTVGVGRIGTLSTPESLRRFTERVADALPATAWGVRSAGDPEKTIRRVALSGGAGDSMLHLARAAGVDVYVTADLRHHPATDHLAEPGAPALVDVAHWASEHPWCAQAAAVLRRAAPHLEITVSTTRTDAWTVGQPSGAVNA</sequence>
<comment type="caution">
    <text evidence="5">The sequence shown here is derived from an EMBL/GenBank/DDBJ whole genome shotgun (WGS) entry which is preliminary data.</text>
</comment>
<proteinExistence type="inferred from homology"/>
<accession>A0ABU8M515</accession>
<dbReference type="PANTHER" id="PTHR13799">
    <property type="entry name" value="NGG1 INTERACTING FACTOR 3"/>
    <property type="match status" value="1"/>
</dbReference>
<dbReference type="PANTHER" id="PTHR13799:SF14">
    <property type="entry name" value="GTP CYCLOHYDROLASE 1 TYPE 2 HOMOLOG"/>
    <property type="match status" value="1"/>
</dbReference>
<evidence type="ECO:0000256" key="1">
    <source>
        <dbReference type="ARBA" id="ARBA00006964"/>
    </source>
</evidence>
<dbReference type="EMBL" id="JBBEGM010000004">
    <property type="protein sequence ID" value="MEJ2861958.1"/>
    <property type="molecule type" value="Genomic_DNA"/>
</dbReference>
<evidence type="ECO:0000256" key="3">
    <source>
        <dbReference type="ARBA" id="ARBA00022112"/>
    </source>
</evidence>
<organism evidence="5 6">
    <name type="scientific">Actinomycetospora flava</name>
    <dbReference type="NCBI Taxonomy" id="3129232"/>
    <lineage>
        <taxon>Bacteria</taxon>
        <taxon>Bacillati</taxon>
        <taxon>Actinomycetota</taxon>
        <taxon>Actinomycetes</taxon>
        <taxon>Pseudonocardiales</taxon>
        <taxon>Pseudonocardiaceae</taxon>
        <taxon>Actinomycetospora</taxon>
    </lineage>
</organism>
<dbReference type="Proteomes" id="UP001369736">
    <property type="component" value="Unassembled WGS sequence"/>
</dbReference>
<evidence type="ECO:0000313" key="5">
    <source>
        <dbReference type="EMBL" id="MEJ2861958.1"/>
    </source>
</evidence>
<keyword evidence="4" id="KW-0479">Metal-binding</keyword>
<comment type="subunit">
    <text evidence="2">Homohexamer.</text>
</comment>
<protein>
    <recommendedName>
        <fullName evidence="3">GTP cyclohydrolase 1 type 2 homolog</fullName>
    </recommendedName>
</protein>
<reference evidence="5 6" key="1">
    <citation type="submission" date="2024-03" db="EMBL/GenBank/DDBJ databases">
        <title>Actinomycetospora sp. OC33-EN07, a novel actinomycete isolated from wild orchid (Aerides multiflora).</title>
        <authorList>
            <person name="Suriyachadkun C."/>
        </authorList>
    </citation>
    <scope>NUCLEOTIDE SEQUENCE [LARGE SCALE GENOMIC DNA]</scope>
    <source>
        <strain evidence="5 6">OC33-EN07</strain>
    </source>
</reference>
<dbReference type="Pfam" id="PF01784">
    <property type="entry name" value="DUF34_NIF3"/>
    <property type="match status" value="1"/>
</dbReference>
<keyword evidence="6" id="KW-1185">Reference proteome</keyword>
<dbReference type="InterPro" id="IPR036069">
    <property type="entry name" value="DUF34/NIF3_sf"/>
</dbReference>
<dbReference type="SUPFAM" id="SSF102705">
    <property type="entry name" value="NIF3 (NGG1p interacting factor 3)-like"/>
    <property type="match status" value="1"/>
</dbReference>